<comment type="caution">
    <text evidence="2">The sequence shown here is derived from an EMBL/GenBank/DDBJ whole genome shotgun (WGS) entry which is preliminary data.</text>
</comment>
<dbReference type="AlphaFoldDB" id="A0A7C8IHX5"/>
<proteinExistence type="predicted"/>
<sequence>MLPSAYNSPQAIAARPGPKERRCRRACLDSGEGQRKPGPCSMLVLSSSSLRRTTPGPPLSHHLRARRSLQSHASPAASGLLTVTDGPWR</sequence>
<feature type="region of interest" description="Disordered" evidence="1">
    <location>
        <begin position="1"/>
        <end position="89"/>
    </location>
</feature>
<dbReference type="EMBL" id="JAADJZ010000002">
    <property type="protein sequence ID" value="KAF2876992.1"/>
    <property type="molecule type" value="Genomic_DNA"/>
</dbReference>
<reference evidence="2 3" key="1">
    <citation type="submission" date="2020-01" db="EMBL/GenBank/DDBJ databases">
        <authorList>
            <consortium name="DOE Joint Genome Institute"/>
            <person name="Haridas S."/>
            <person name="Albert R."/>
            <person name="Binder M."/>
            <person name="Bloem J."/>
            <person name="Labutti K."/>
            <person name="Salamov A."/>
            <person name="Andreopoulos B."/>
            <person name="Baker S.E."/>
            <person name="Barry K."/>
            <person name="Bills G."/>
            <person name="Bluhm B.H."/>
            <person name="Cannon C."/>
            <person name="Castanera R."/>
            <person name="Culley D.E."/>
            <person name="Daum C."/>
            <person name="Ezra D."/>
            <person name="Gonzalez J.B."/>
            <person name="Henrissat B."/>
            <person name="Kuo A."/>
            <person name="Liang C."/>
            <person name="Lipzen A."/>
            <person name="Lutzoni F."/>
            <person name="Magnuson J."/>
            <person name="Mondo S."/>
            <person name="Nolan M."/>
            <person name="Ohm R."/>
            <person name="Pangilinan J."/>
            <person name="Park H.-J.H."/>
            <person name="Ramirez L."/>
            <person name="Alfaro M."/>
            <person name="Sun H."/>
            <person name="Tritt A."/>
            <person name="Yoshinaga Y."/>
            <person name="Zwiers L.-H.L."/>
            <person name="Turgeon B.G."/>
            <person name="Goodwin S.B."/>
            <person name="Spatafora J.W."/>
            <person name="Crous P.W."/>
            <person name="Grigoriev I.V."/>
        </authorList>
    </citation>
    <scope>NUCLEOTIDE SEQUENCE [LARGE SCALE GENOMIC DNA]</scope>
    <source>
        <strain evidence="2 3">CBS 611.86</strain>
    </source>
</reference>
<keyword evidence="3" id="KW-1185">Reference proteome</keyword>
<evidence type="ECO:0000256" key="1">
    <source>
        <dbReference type="SAM" id="MobiDB-lite"/>
    </source>
</evidence>
<organism evidence="2 3">
    <name type="scientific">Massariosphaeria phaeospora</name>
    <dbReference type="NCBI Taxonomy" id="100035"/>
    <lineage>
        <taxon>Eukaryota</taxon>
        <taxon>Fungi</taxon>
        <taxon>Dikarya</taxon>
        <taxon>Ascomycota</taxon>
        <taxon>Pezizomycotina</taxon>
        <taxon>Dothideomycetes</taxon>
        <taxon>Pleosporomycetidae</taxon>
        <taxon>Pleosporales</taxon>
        <taxon>Pleosporales incertae sedis</taxon>
        <taxon>Massariosphaeria</taxon>
    </lineage>
</organism>
<protein>
    <submittedName>
        <fullName evidence="2">Uncharacterized protein</fullName>
    </submittedName>
</protein>
<feature type="compositionally biased region" description="Polar residues" evidence="1">
    <location>
        <begin position="1"/>
        <end position="10"/>
    </location>
</feature>
<feature type="compositionally biased region" description="Low complexity" evidence="1">
    <location>
        <begin position="41"/>
        <end position="50"/>
    </location>
</feature>
<name>A0A7C8IHX5_9PLEO</name>
<dbReference type="Proteomes" id="UP000481861">
    <property type="component" value="Unassembled WGS sequence"/>
</dbReference>
<evidence type="ECO:0000313" key="3">
    <source>
        <dbReference type="Proteomes" id="UP000481861"/>
    </source>
</evidence>
<accession>A0A7C8IHX5</accession>
<gene>
    <name evidence="2" type="ORF">BDV95DRAFT_558234</name>
</gene>
<evidence type="ECO:0000313" key="2">
    <source>
        <dbReference type="EMBL" id="KAF2876992.1"/>
    </source>
</evidence>